<keyword evidence="1" id="KW-0732">Signal</keyword>
<name>A0A8S1HV73_9PELO</name>
<evidence type="ECO:0000313" key="2">
    <source>
        <dbReference type="EMBL" id="CAD6198194.1"/>
    </source>
</evidence>
<dbReference type="Proteomes" id="UP000835052">
    <property type="component" value="Unassembled WGS sequence"/>
</dbReference>
<organism evidence="2 3">
    <name type="scientific">Caenorhabditis auriculariae</name>
    <dbReference type="NCBI Taxonomy" id="2777116"/>
    <lineage>
        <taxon>Eukaryota</taxon>
        <taxon>Metazoa</taxon>
        <taxon>Ecdysozoa</taxon>
        <taxon>Nematoda</taxon>
        <taxon>Chromadorea</taxon>
        <taxon>Rhabditida</taxon>
        <taxon>Rhabditina</taxon>
        <taxon>Rhabditomorpha</taxon>
        <taxon>Rhabditoidea</taxon>
        <taxon>Rhabditidae</taxon>
        <taxon>Peloderinae</taxon>
        <taxon>Caenorhabditis</taxon>
    </lineage>
</organism>
<feature type="chain" id="PRO_5035938209" evidence="1">
    <location>
        <begin position="20"/>
        <end position="70"/>
    </location>
</feature>
<accession>A0A8S1HV73</accession>
<evidence type="ECO:0000256" key="1">
    <source>
        <dbReference type="SAM" id="SignalP"/>
    </source>
</evidence>
<proteinExistence type="predicted"/>
<comment type="caution">
    <text evidence="2">The sequence shown here is derived from an EMBL/GenBank/DDBJ whole genome shotgun (WGS) entry which is preliminary data.</text>
</comment>
<protein>
    <submittedName>
        <fullName evidence="2">Uncharacterized protein</fullName>
    </submittedName>
</protein>
<keyword evidence="3" id="KW-1185">Reference proteome</keyword>
<dbReference type="OrthoDB" id="5813197at2759"/>
<dbReference type="AlphaFoldDB" id="A0A8S1HV73"/>
<dbReference type="EMBL" id="CAJGYM010000117">
    <property type="protein sequence ID" value="CAD6198194.1"/>
    <property type="molecule type" value="Genomic_DNA"/>
</dbReference>
<gene>
    <name evidence="2" type="ORF">CAUJ_LOCUS14100</name>
</gene>
<reference evidence="2" key="1">
    <citation type="submission" date="2020-10" db="EMBL/GenBank/DDBJ databases">
        <authorList>
            <person name="Kikuchi T."/>
        </authorList>
    </citation>
    <scope>NUCLEOTIDE SEQUENCE</scope>
    <source>
        <strain evidence="2">NKZ352</strain>
    </source>
</reference>
<feature type="signal peptide" evidence="1">
    <location>
        <begin position="1"/>
        <end position="19"/>
    </location>
</feature>
<sequence length="70" mass="7984">MLVRSAIFLLAALVCLVVAQSYDDEETQTAMKRSLDNFWRSIHMQLPVSSDGVKRSEFSRARANAYYRLG</sequence>
<evidence type="ECO:0000313" key="3">
    <source>
        <dbReference type="Proteomes" id="UP000835052"/>
    </source>
</evidence>